<keyword evidence="1" id="KW-0472">Membrane</keyword>
<dbReference type="Proteomes" id="UP000059188">
    <property type="component" value="Unassembled WGS sequence"/>
</dbReference>
<dbReference type="Pfam" id="PF20151">
    <property type="entry name" value="DUF6533"/>
    <property type="match status" value="1"/>
</dbReference>
<protein>
    <recommendedName>
        <fullName evidence="2">DUF6533 domain-containing protein</fullName>
    </recommendedName>
</protein>
<proteinExistence type="predicted"/>
<organism evidence="3 4">
    <name type="scientific">Thanatephorus cucumeris (strain AG1-IB / isolate 7/3/14)</name>
    <name type="common">Lettuce bottom rot fungus</name>
    <name type="synonym">Rhizoctonia solani</name>
    <dbReference type="NCBI Taxonomy" id="1108050"/>
    <lineage>
        <taxon>Eukaryota</taxon>
        <taxon>Fungi</taxon>
        <taxon>Dikarya</taxon>
        <taxon>Basidiomycota</taxon>
        <taxon>Agaricomycotina</taxon>
        <taxon>Agaricomycetes</taxon>
        <taxon>Cantharellales</taxon>
        <taxon>Ceratobasidiaceae</taxon>
        <taxon>Rhizoctonia</taxon>
        <taxon>Rhizoctonia solani AG-1</taxon>
    </lineage>
</organism>
<name>A0A0B7FWV9_THACB</name>
<feature type="transmembrane region" description="Helical" evidence="1">
    <location>
        <begin position="64"/>
        <end position="83"/>
    </location>
</feature>
<evidence type="ECO:0000256" key="1">
    <source>
        <dbReference type="SAM" id="Phobius"/>
    </source>
</evidence>
<feature type="domain" description="DUF6533" evidence="2">
    <location>
        <begin position="29"/>
        <end position="72"/>
    </location>
</feature>
<dbReference type="OrthoDB" id="2745134at2759"/>
<feature type="transmembrane region" description="Helical" evidence="1">
    <location>
        <begin position="28"/>
        <end position="52"/>
    </location>
</feature>
<evidence type="ECO:0000259" key="2">
    <source>
        <dbReference type="Pfam" id="PF20151"/>
    </source>
</evidence>
<dbReference type="AlphaFoldDB" id="A0A0B7FWV9"/>
<dbReference type="InterPro" id="IPR045340">
    <property type="entry name" value="DUF6533"/>
</dbReference>
<keyword evidence="1" id="KW-0812">Transmembrane</keyword>
<keyword evidence="4" id="KW-1185">Reference proteome</keyword>
<keyword evidence="1" id="KW-1133">Transmembrane helix</keyword>
<dbReference type="EMBL" id="LN679106">
    <property type="protein sequence ID" value="CEL62441.1"/>
    <property type="molecule type" value="Genomic_DNA"/>
</dbReference>
<gene>
    <name evidence="3" type="ORF">RSOLAG1IB_04797</name>
</gene>
<reference evidence="3 4" key="1">
    <citation type="submission" date="2014-11" db="EMBL/GenBank/DDBJ databases">
        <authorList>
            <person name="Wibberg Daniel"/>
        </authorList>
    </citation>
    <scope>NUCLEOTIDE SEQUENCE [LARGE SCALE GENOMIC DNA]</scope>
    <source>
        <strain evidence="3">Rhizoctonia solani AG1-IB 7/3/14</strain>
    </source>
</reference>
<evidence type="ECO:0000313" key="4">
    <source>
        <dbReference type="Proteomes" id="UP000059188"/>
    </source>
</evidence>
<accession>A0A0B7FWV9</accession>
<evidence type="ECO:0000313" key="3">
    <source>
        <dbReference type="EMBL" id="CEL62441.1"/>
    </source>
</evidence>
<sequence>MAFPLPTNANILELLKDGHAQLELAKSIAIVSLTLLVYDWITSFHLEVAYIWRASWSCGRILYYLNRIWPMVLLGISLPVILFHPSPHPRV</sequence>